<dbReference type="RefSeq" id="WP_093376762.1">
    <property type="nucleotide sequence ID" value="NZ_BNAN01000002.1"/>
</dbReference>
<keyword evidence="3" id="KW-1185">Reference proteome</keyword>
<feature type="transmembrane region" description="Helical" evidence="1">
    <location>
        <begin position="12"/>
        <end position="31"/>
    </location>
</feature>
<evidence type="ECO:0000313" key="3">
    <source>
        <dbReference type="Proteomes" id="UP000198520"/>
    </source>
</evidence>
<dbReference type="EMBL" id="FONZ01000002">
    <property type="protein sequence ID" value="SFF08567.1"/>
    <property type="molecule type" value="Genomic_DNA"/>
</dbReference>
<dbReference type="AlphaFoldDB" id="A0A1I2FUW5"/>
<keyword evidence="1" id="KW-0812">Transmembrane</keyword>
<feature type="transmembrane region" description="Helical" evidence="1">
    <location>
        <begin position="43"/>
        <end position="65"/>
    </location>
</feature>
<dbReference type="OrthoDB" id="3729710at2"/>
<proteinExistence type="predicted"/>
<dbReference type="STRING" id="285351.SAMN04488035_1511"/>
<feature type="transmembrane region" description="Helical" evidence="1">
    <location>
        <begin position="110"/>
        <end position="131"/>
    </location>
</feature>
<keyword evidence="1" id="KW-1133">Transmembrane helix</keyword>
<protein>
    <submittedName>
        <fullName evidence="2">Uncharacterized protein</fullName>
    </submittedName>
</protein>
<gene>
    <name evidence="2" type="ORF">SAMN04488035_1511</name>
</gene>
<organism evidence="2 3">
    <name type="scientific">Flavimobilis marinus</name>
    <dbReference type="NCBI Taxonomy" id="285351"/>
    <lineage>
        <taxon>Bacteria</taxon>
        <taxon>Bacillati</taxon>
        <taxon>Actinomycetota</taxon>
        <taxon>Actinomycetes</taxon>
        <taxon>Micrococcales</taxon>
        <taxon>Jonesiaceae</taxon>
        <taxon>Flavimobilis</taxon>
    </lineage>
</organism>
<keyword evidence="1" id="KW-0472">Membrane</keyword>
<sequence length="160" mass="17494">MADRTHEMRRRYTSLGLGELCAAGVFAAVAVAQPIPLAPPATLALWCALGPLLAVLLQAGVYWLLARRWVGRAAMPARAARGYRWARVLDPVLLAVGLVGIVLARPTGGSAVLVGAVWLFGAAEYVNYFVVRLAYPWHRWPRDVVRWRTPRLVQDLQAGG</sequence>
<evidence type="ECO:0000256" key="1">
    <source>
        <dbReference type="SAM" id="Phobius"/>
    </source>
</evidence>
<dbReference type="Proteomes" id="UP000198520">
    <property type="component" value="Unassembled WGS sequence"/>
</dbReference>
<name>A0A1I2FUW5_9MICO</name>
<accession>A0A1I2FUW5</accession>
<feature type="transmembrane region" description="Helical" evidence="1">
    <location>
        <begin position="85"/>
        <end position="104"/>
    </location>
</feature>
<evidence type="ECO:0000313" key="2">
    <source>
        <dbReference type="EMBL" id="SFF08567.1"/>
    </source>
</evidence>
<reference evidence="3" key="1">
    <citation type="submission" date="2016-10" db="EMBL/GenBank/DDBJ databases">
        <authorList>
            <person name="Varghese N."/>
            <person name="Submissions S."/>
        </authorList>
    </citation>
    <scope>NUCLEOTIDE SEQUENCE [LARGE SCALE GENOMIC DNA]</scope>
    <source>
        <strain evidence="3">DSM 19083</strain>
    </source>
</reference>